<reference evidence="4 5" key="1">
    <citation type="submission" date="2020-08" db="EMBL/GenBank/DDBJ databases">
        <title>Genomic Encyclopedia of Type Strains, Phase IV (KMG-IV): sequencing the most valuable type-strain genomes for metagenomic binning, comparative biology and taxonomic classification.</title>
        <authorList>
            <person name="Goeker M."/>
        </authorList>
    </citation>
    <scope>NUCLEOTIDE SEQUENCE [LARGE SCALE GENOMIC DNA]</scope>
    <source>
        <strain evidence="4 5">DSM 107085</strain>
    </source>
</reference>
<dbReference type="Gene3D" id="1.25.40.10">
    <property type="entry name" value="Tetratricopeptide repeat domain"/>
    <property type="match status" value="1"/>
</dbReference>
<proteinExistence type="predicted"/>
<dbReference type="EMBL" id="JACHET010000001">
    <property type="protein sequence ID" value="MBB6184551.1"/>
    <property type="molecule type" value="Genomic_DNA"/>
</dbReference>
<dbReference type="PROSITE" id="PS50293">
    <property type="entry name" value="TPR_REGION"/>
    <property type="match status" value="1"/>
</dbReference>
<comment type="caution">
    <text evidence="4">The sequence shown here is derived from an EMBL/GenBank/DDBJ whole genome shotgun (WGS) entry which is preliminary data.</text>
</comment>
<sequence>MNALRLGGAVFVMALVSACASTPHRALAQETQLQRQAATAYAQGDLGTALTAYRQLADDMPDDTQSWFRLGNVYARLNQPEAAMKAYRHVLQRDPNNAKAWHNLGVVYLHQSAAAFVESARTSDHDAALRTQSMHMATQLEDLAGDGAANGSAADPVPAPARATSQAGHPAEGAGP</sequence>
<feature type="region of interest" description="Disordered" evidence="2">
    <location>
        <begin position="146"/>
        <end position="176"/>
    </location>
</feature>
<keyword evidence="3" id="KW-0732">Signal</keyword>
<feature type="compositionally biased region" description="Low complexity" evidence="2">
    <location>
        <begin position="146"/>
        <end position="155"/>
    </location>
</feature>
<dbReference type="Proteomes" id="UP000560000">
    <property type="component" value="Unassembled WGS sequence"/>
</dbReference>
<evidence type="ECO:0000256" key="2">
    <source>
        <dbReference type="SAM" id="MobiDB-lite"/>
    </source>
</evidence>
<evidence type="ECO:0000256" key="1">
    <source>
        <dbReference type="PROSITE-ProRule" id="PRU00339"/>
    </source>
</evidence>
<evidence type="ECO:0000313" key="4">
    <source>
        <dbReference type="EMBL" id="MBB6184551.1"/>
    </source>
</evidence>
<feature type="repeat" description="TPR" evidence="1">
    <location>
        <begin position="64"/>
        <end position="97"/>
    </location>
</feature>
<dbReference type="AlphaFoldDB" id="A0A841KPG8"/>
<evidence type="ECO:0000313" key="5">
    <source>
        <dbReference type="Proteomes" id="UP000560000"/>
    </source>
</evidence>
<feature type="signal peptide" evidence="3">
    <location>
        <begin position="1"/>
        <end position="28"/>
    </location>
</feature>
<gene>
    <name evidence="4" type="ORF">HNQ86_001896</name>
</gene>
<dbReference type="OrthoDB" id="9807628at2"/>
<dbReference type="SMART" id="SM00028">
    <property type="entry name" value="TPR"/>
    <property type="match status" value="1"/>
</dbReference>
<protein>
    <submittedName>
        <fullName evidence="4">Flp pilus assembly protein TadD</fullName>
    </submittedName>
</protein>
<accession>A0A841KPG8</accession>
<dbReference type="PANTHER" id="PTHR12558:SF13">
    <property type="entry name" value="CELL DIVISION CYCLE PROTEIN 27 HOMOLOG"/>
    <property type="match status" value="1"/>
</dbReference>
<organism evidence="4 5">
    <name type="scientific">Oleiagrimonas soli</name>
    <dbReference type="NCBI Taxonomy" id="1543381"/>
    <lineage>
        <taxon>Bacteria</taxon>
        <taxon>Pseudomonadati</taxon>
        <taxon>Pseudomonadota</taxon>
        <taxon>Gammaproteobacteria</taxon>
        <taxon>Lysobacterales</taxon>
        <taxon>Rhodanobacteraceae</taxon>
        <taxon>Oleiagrimonas</taxon>
    </lineage>
</organism>
<keyword evidence="1" id="KW-0802">TPR repeat</keyword>
<dbReference type="Pfam" id="PF14559">
    <property type="entry name" value="TPR_19"/>
    <property type="match status" value="1"/>
</dbReference>
<dbReference type="RefSeq" id="WP_052394549.1">
    <property type="nucleotide sequence ID" value="NZ_JACHET010000001.1"/>
</dbReference>
<feature type="chain" id="PRO_5032846627" evidence="3">
    <location>
        <begin position="29"/>
        <end position="176"/>
    </location>
</feature>
<dbReference type="PANTHER" id="PTHR12558">
    <property type="entry name" value="CELL DIVISION CYCLE 16,23,27"/>
    <property type="match status" value="1"/>
</dbReference>
<dbReference type="PROSITE" id="PS50005">
    <property type="entry name" value="TPR"/>
    <property type="match status" value="1"/>
</dbReference>
<dbReference type="InterPro" id="IPR019734">
    <property type="entry name" value="TPR_rpt"/>
</dbReference>
<evidence type="ECO:0000256" key="3">
    <source>
        <dbReference type="SAM" id="SignalP"/>
    </source>
</evidence>
<dbReference type="SUPFAM" id="SSF48452">
    <property type="entry name" value="TPR-like"/>
    <property type="match status" value="1"/>
</dbReference>
<dbReference type="PROSITE" id="PS51257">
    <property type="entry name" value="PROKAR_LIPOPROTEIN"/>
    <property type="match status" value="1"/>
</dbReference>
<dbReference type="InterPro" id="IPR011990">
    <property type="entry name" value="TPR-like_helical_dom_sf"/>
</dbReference>
<name>A0A841KPG8_9GAMM</name>